<evidence type="ECO:0000259" key="4">
    <source>
        <dbReference type="Pfam" id="PF03486"/>
    </source>
</evidence>
<accession>A0A4V3AP81</accession>
<dbReference type="SUPFAM" id="SSF160996">
    <property type="entry name" value="HI0933 insert domain-like"/>
    <property type="match status" value="1"/>
</dbReference>
<dbReference type="Gene3D" id="3.50.50.60">
    <property type="entry name" value="FAD/NAD(P)-binding domain"/>
    <property type="match status" value="1"/>
</dbReference>
<comment type="caution">
    <text evidence="6">The sequence shown here is derived from an EMBL/GenBank/DDBJ whole genome shotgun (WGS) entry which is preliminary data.</text>
</comment>
<dbReference type="EMBL" id="SMTL01000003">
    <property type="protein sequence ID" value="TDK35068.1"/>
    <property type="molecule type" value="Genomic_DNA"/>
</dbReference>
<dbReference type="RefSeq" id="WP_133316491.1">
    <property type="nucleotide sequence ID" value="NZ_SMTL01000003.1"/>
</dbReference>
<evidence type="ECO:0000256" key="2">
    <source>
        <dbReference type="ARBA" id="ARBA00022630"/>
    </source>
</evidence>
<name>A0A4V3AP81_9HYPH</name>
<dbReference type="Gene3D" id="2.40.30.10">
    <property type="entry name" value="Translation factors"/>
    <property type="match status" value="1"/>
</dbReference>
<evidence type="ECO:0000313" key="7">
    <source>
        <dbReference type="Proteomes" id="UP000295238"/>
    </source>
</evidence>
<dbReference type="Gene3D" id="1.10.8.260">
    <property type="entry name" value="HI0933 insert domain-like"/>
    <property type="match status" value="1"/>
</dbReference>
<keyword evidence="3" id="KW-0274">FAD</keyword>
<evidence type="ECO:0000259" key="5">
    <source>
        <dbReference type="Pfam" id="PF22780"/>
    </source>
</evidence>
<feature type="domain" description="RsdA/BaiN/AoA(So)-like Rossmann fold-like" evidence="4">
    <location>
        <begin position="18"/>
        <end position="403"/>
    </location>
</feature>
<sequence>MEKAGRDQKERQVTRRFDVVVLGAGAAGMMCAFRAGQRGRSVLVVDHAKAPGEKIRISGGGRCNFTNLHAGPRNYLSANPHFAKSALARYTPRDFLDLVERHKIAWHEKTLGQLFCDDSAKDIVRMLLAEMRAADVVLELQVQPTAVEKTLDGFRILTSGGPVDAGSLVVATGGKSIPKMGATGFAYEIARQFGLKIVETRPGLVPLTLDPHMLEKLSPLSGVAVQAEVRHGKTSFREALLFTHRGLSGPSILQISSFWREGDDVKLAIEPDLDMAQQLKAARKANGRQAAQTALSENLPKRLAQFFVESQGIAGNLADLSDKAIEKLAASIRDWTIRPAGSEGYRTAEVTIGGVDTSDLDSRMMQAKAVPGLYFIGECVDVTGWLGGYNFQWAWASGHVCGEAL</sequence>
<protein>
    <submittedName>
        <fullName evidence="6">NAD(P)/FAD-dependent oxidoreductase</fullName>
    </submittedName>
</protein>
<dbReference type="InterPro" id="IPR036188">
    <property type="entry name" value="FAD/NAD-bd_sf"/>
</dbReference>
<dbReference type="Pfam" id="PF03486">
    <property type="entry name" value="HI0933_like"/>
    <property type="match status" value="1"/>
</dbReference>
<dbReference type="SUPFAM" id="SSF51905">
    <property type="entry name" value="FAD/NAD(P)-binding domain"/>
    <property type="match status" value="1"/>
</dbReference>
<dbReference type="OrthoDB" id="9773233at2"/>
<reference evidence="6 7" key="1">
    <citation type="submission" date="2019-03" db="EMBL/GenBank/DDBJ databases">
        <title>Rhizobium sp. nov., an bacterium isolated from biocrust in Mu Us Desert.</title>
        <authorList>
            <person name="Lixiong L."/>
        </authorList>
    </citation>
    <scope>NUCLEOTIDE SEQUENCE [LARGE SCALE GENOMIC DNA]</scope>
    <source>
        <strain evidence="6 7">SPY-1</strain>
    </source>
</reference>
<feature type="domain" description="RsdA/BaiN/AoA(So)-like insert" evidence="5">
    <location>
        <begin position="201"/>
        <end position="350"/>
    </location>
</feature>
<evidence type="ECO:0000256" key="3">
    <source>
        <dbReference type="ARBA" id="ARBA00022827"/>
    </source>
</evidence>
<keyword evidence="7" id="KW-1185">Reference proteome</keyword>
<dbReference type="PANTHER" id="PTHR42887">
    <property type="entry name" value="OS12G0638800 PROTEIN"/>
    <property type="match status" value="1"/>
</dbReference>
<dbReference type="PANTHER" id="PTHR42887:SF2">
    <property type="entry name" value="OS12G0638800 PROTEIN"/>
    <property type="match status" value="1"/>
</dbReference>
<gene>
    <name evidence="6" type="ORF">E2F50_12425</name>
</gene>
<dbReference type="Proteomes" id="UP000295238">
    <property type="component" value="Unassembled WGS sequence"/>
</dbReference>
<dbReference type="InterPro" id="IPR004792">
    <property type="entry name" value="BaiN-like"/>
</dbReference>
<dbReference type="Pfam" id="PF22780">
    <property type="entry name" value="HI0933_like_1st"/>
    <property type="match status" value="1"/>
</dbReference>
<dbReference type="PRINTS" id="PR00411">
    <property type="entry name" value="PNDRDTASEI"/>
</dbReference>
<evidence type="ECO:0000256" key="1">
    <source>
        <dbReference type="ARBA" id="ARBA00001974"/>
    </source>
</evidence>
<dbReference type="InterPro" id="IPR057661">
    <property type="entry name" value="RsdA/BaiN/AoA(So)_Rossmann"/>
</dbReference>
<evidence type="ECO:0000313" key="6">
    <source>
        <dbReference type="EMBL" id="TDK35068.1"/>
    </source>
</evidence>
<proteinExistence type="predicted"/>
<keyword evidence="2" id="KW-0285">Flavoprotein</keyword>
<dbReference type="InterPro" id="IPR023166">
    <property type="entry name" value="BaiN-like_dom_sf"/>
</dbReference>
<dbReference type="PRINTS" id="PR00368">
    <property type="entry name" value="FADPNR"/>
</dbReference>
<comment type="cofactor">
    <cofactor evidence="1">
        <name>FAD</name>
        <dbReference type="ChEBI" id="CHEBI:57692"/>
    </cofactor>
</comment>
<dbReference type="AlphaFoldDB" id="A0A4V3AP81"/>
<dbReference type="InterPro" id="IPR055178">
    <property type="entry name" value="RsdA/BaiN/AoA(So)-like_dom"/>
</dbReference>
<dbReference type="NCBIfam" id="TIGR00275">
    <property type="entry name" value="aminoacetone oxidase family FAD-binding enzyme"/>
    <property type="match status" value="1"/>
</dbReference>
<organism evidence="6 7">
    <name type="scientific">Rhizobium deserti</name>
    <dbReference type="NCBI Taxonomy" id="2547961"/>
    <lineage>
        <taxon>Bacteria</taxon>
        <taxon>Pseudomonadati</taxon>
        <taxon>Pseudomonadota</taxon>
        <taxon>Alphaproteobacteria</taxon>
        <taxon>Hyphomicrobiales</taxon>
        <taxon>Rhizobiaceae</taxon>
        <taxon>Rhizobium/Agrobacterium group</taxon>
        <taxon>Rhizobium</taxon>
    </lineage>
</organism>